<evidence type="ECO:0000313" key="2">
    <source>
        <dbReference type="EMBL" id="CAB0011472.1"/>
    </source>
</evidence>
<dbReference type="OrthoDB" id="20473at2759"/>
<dbReference type="Proteomes" id="UP000479000">
    <property type="component" value="Unassembled WGS sequence"/>
</dbReference>
<gene>
    <name evidence="1" type="ORF">NTEN_LOCUS16410</name>
    <name evidence="2" type="ORF">NTEN_LOCUS16413</name>
</gene>
<organism evidence="1 3">
    <name type="scientific">Nesidiocoris tenuis</name>
    <dbReference type="NCBI Taxonomy" id="355587"/>
    <lineage>
        <taxon>Eukaryota</taxon>
        <taxon>Metazoa</taxon>
        <taxon>Ecdysozoa</taxon>
        <taxon>Arthropoda</taxon>
        <taxon>Hexapoda</taxon>
        <taxon>Insecta</taxon>
        <taxon>Pterygota</taxon>
        <taxon>Neoptera</taxon>
        <taxon>Paraneoptera</taxon>
        <taxon>Hemiptera</taxon>
        <taxon>Heteroptera</taxon>
        <taxon>Panheteroptera</taxon>
        <taxon>Cimicomorpha</taxon>
        <taxon>Miridae</taxon>
        <taxon>Dicyphina</taxon>
        <taxon>Nesidiocoris</taxon>
    </lineage>
</organism>
<protein>
    <submittedName>
        <fullName evidence="1">Uncharacterized protein</fullName>
    </submittedName>
</protein>
<proteinExistence type="predicted"/>
<reference evidence="1 3" key="1">
    <citation type="submission" date="2020-02" db="EMBL/GenBank/DDBJ databases">
        <authorList>
            <person name="Ferguson B K."/>
        </authorList>
    </citation>
    <scope>NUCLEOTIDE SEQUENCE [LARGE SCALE GENOMIC DNA]</scope>
</reference>
<dbReference type="AlphaFoldDB" id="A0A6H5H5K6"/>
<name>A0A6H5H5K6_9HEMI</name>
<evidence type="ECO:0000313" key="3">
    <source>
        <dbReference type="Proteomes" id="UP000479000"/>
    </source>
</evidence>
<evidence type="ECO:0000313" key="1">
    <source>
        <dbReference type="EMBL" id="CAB0011468.1"/>
    </source>
</evidence>
<dbReference type="EMBL" id="CADCXU010024188">
    <property type="protein sequence ID" value="CAB0011468.1"/>
    <property type="molecule type" value="Genomic_DNA"/>
</dbReference>
<dbReference type="EMBL" id="CADCXU010024189">
    <property type="protein sequence ID" value="CAB0011472.1"/>
    <property type="molecule type" value="Genomic_DNA"/>
</dbReference>
<feature type="non-terminal residue" evidence="1">
    <location>
        <position position="64"/>
    </location>
</feature>
<keyword evidence="3" id="KW-1185">Reference proteome</keyword>
<sequence>MANYFHPSNLSVLKNDVLDDVFGERPYQEPDDGTFSFESDYLALKGNPDYLRQMRALVVLQSQR</sequence>
<accession>A0A6H5H5K6</accession>